<dbReference type="PANTHER" id="PTHR43293">
    <property type="entry name" value="ACETATE COA-TRANSFERASE YDIF"/>
    <property type="match status" value="1"/>
</dbReference>
<dbReference type="PANTHER" id="PTHR43293:SF1">
    <property type="entry name" value="ACETATE COA-TRANSFERASE YDIF"/>
    <property type="match status" value="1"/>
</dbReference>
<dbReference type="Pfam" id="PF01144">
    <property type="entry name" value="CoA_trans"/>
    <property type="match status" value="1"/>
</dbReference>
<evidence type="ECO:0000313" key="2">
    <source>
        <dbReference type="Proteomes" id="UP000198921"/>
    </source>
</evidence>
<dbReference type="Proteomes" id="UP000198921">
    <property type="component" value="Unassembled WGS sequence"/>
</dbReference>
<dbReference type="SMART" id="SM00882">
    <property type="entry name" value="CoA_trans"/>
    <property type="match status" value="2"/>
</dbReference>
<dbReference type="Gene3D" id="3.40.1080.10">
    <property type="entry name" value="Glutaconate Coenzyme A-transferase"/>
    <property type="match status" value="2"/>
</dbReference>
<name>A0A1H3QIW9_9ACTN</name>
<dbReference type="InterPro" id="IPR037171">
    <property type="entry name" value="NagB/RpiA_transferase-like"/>
</dbReference>
<dbReference type="STRING" id="1137993.SAMN05660209_04765"/>
<gene>
    <name evidence="1" type="ORF">SAMN05660209_04765</name>
</gene>
<sequence>MHRNKVISADAAAQIVLDGDTVATGGFVGVGFAEELALALERRFETTGSPRDLTLVYAAGQGDGGTRGLNHFAAEGMVRRVIGGHWGLVPSLGALALDERIEAYCWPQGVISHLFREIAGGRPGVVTTVGLGTFVDPRHGGGRMNRCTTEDLVELVTLRGEEHLFFPAQPVHVALLRGTTADPEGNITMEREALTLEVLSMAQAAKNSGGVVIVQVERVTEHRTLSPREVKVPGILVDAVVVAQPANHGQTFAEAHNPAYTGEITAPSTGLTPMPLDARKVIARRAAMFLSTNAVVNLGIGIPEGVAAVAAEERILDLITLTVEPGGVGGIPAGGLSFGAVANPQAIIDQPYQFDFYDGGGLDQAFLGMAEADAEGNVNVSRFGRRLAGAGGFINISQNAKAVFFLGTFTARSRVAVRDGALVVDDTGAVAKFRDRVAQVTFNGRLAAKRGQAVHYVTERCVLRLTERGLELVEVAPGVDVERDVLAHMDVAPVVSDDLCTMEDVIFRDRPMGLRARPPVGMDERFRFDAATDTVYVNFEGLRLGTAQDADDLARELDRRFSALDRRVHVVVNYDNFDLGPDAADPFFAMVRRNEERFFRSTTRYSTSAFFRRQLGREFTEHDLYGNFSERPR</sequence>
<dbReference type="RefSeq" id="WP_091161795.1">
    <property type="nucleotide sequence ID" value="NZ_FNOT01000023.1"/>
</dbReference>
<keyword evidence="2" id="KW-1185">Reference proteome</keyword>
<dbReference type="OrthoDB" id="9813111at2"/>
<accession>A0A1H3QIW9</accession>
<dbReference type="AlphaFoldDB" id="A0A1H3QIW9"/>
<dbReference type="EMBL" id="FNOT01000023">
    <property type="protein sequence ID" value="SDZ13061.1"/>
    <property type="molecule type" value="Genomic_DNA"/>
</dbReference>
<organism evidence="1 2">
    <name type="scientific">Geodermatophilus africanus</name>
    <dbReference type="NCBI Taxonomy" id="1137993"/>
    <lineage>
        <taxon>Bacteria</taxon>
        <taxon>Bacillati</taxon>
        <taxon>Actinomycetota</taxon>
        <taxon>Actinomycetes</taxon>
        <taxon>Geodermatophilales</taxon>
        <taxon>Geodermatophilaceae</taxon>
        <taxon>Geodermatophilus</taxon>
    </lineage>
</organism>
<dbReference type="GO" id="GO:0008410">
    <property type="term" value="F:CoA-transferase activity"/>
    <property type="evidence" value="ECO:0007669"/>
    <property type="project" value="InterPro"/>
</dbReference>
<dbReference type="InterPro" id="IPR004165">
    <property type="entry name" value="CoA_trans_fam_I"/>
</dbReference>
<reference evidence="2" key="1">
    <citation type="submission" date="2016-10" db="EMBL/GenBank/DDBJ databases">
        <authorList>
            <person name="Varghese N."/>
            <person name="Submissions S."/>
        </authorList>
    </citation>
    <scope>NUCLEOTIDE SEQUENCE [LARGE SCALE GENOMIC DNA]</scope>
    <source>
        <strain evidence="2">DSM 45422</strain>
    </source>
</reference>
<dbReference type="SUPFAM" id="SSF100950">
    <property type="entry name" value="NagB/RpiA/CoA transferase-like"/>
    <property type="match status" value="2"/>
</dbReference>
<keyword evidence="1" id="KW-0808">Transferase</keyword>
<evidence type="ECO:0000313" key="1">
    <source>
        <dbReference type="EMBL" id="SDZ13061.1"/>
    </source>
</evidence>
<protein>
    <submittedName>
        <fullName evidence="1">Propionate CoA-transferase</fullName>
    </submittedName>
</protein>
<proteinExistence type="predicted"/>